<dbReference type="Proteomes" id="UP000184063">
    <property type="component" value="Unassembled WGS sequence"/>
</dbReference>
<dbReference type="SUPFAM" id="SSF52777">
    <property type="entry name" value="CoA-dependent acyltransferases"/>
    <property type="match status" value="1"/>
</dbReference>
<dbReference type="InterPro" id="IPR023213">
    <property type="entry name" value="CAT-like_dom_sf"/>
</dbReference>
<dbReference type="Gene3D" id="3.30.559.10">
    <property type="entry name" value="Chloramphenicol acetyltransferase-like domain"/>
    <property type="match status" value="1"/>
</dbReference>
<protein>
    <recommendedName>
        <fullName evidence="3">Condensation domain-containing protein</fullName>
    </recommendedName>
</protein>
<name>A0A1M3TGI1_ASPLC</name>
<sequence>MSWTKQTDHWSRPLDCHDRLFQFIGESGKPLGREHWLTIGAVQLDFPNNNNNPDKFITQLRNAWKSLRMRYPDIAGELHSHEKRYYPITSPEALESWCNNTFKIEDAAQSADDLFTNKLHITDPHATAHWIPSSQEFCIVSAHWRWDGSGLAMVLDQFLSELQAPSITTTTTSSFDGSEATRLIPSLDAIIGMPASPEARNPEWSRRADELLATFLEGQPSIGLPLLDPTALPAKSLRTEHVVPADQATALRRACRARNITLTTAMHASAIIETARAAAAAAAANSTNLSSRYISWQAFDLRKYLPPPYDGPIHGPSLRMVGLPLNVEATPTTNWSDLVETIQPLYRQSWSLADSDMMFVRAPFVEKATAMFQAAAAAGAPQPTEPNINSLGSVDRLIRESYGEVKVKGLVLMVQMLAQQLYVHCWSWRDELHLSASYNEAYYEKGFVEEWLKAMKENMVLNLLGDEADTNKGALL</sequence>
<gene>
    <name evidence="1" type="ORF">ASPFODRAFT_135460</name>
</gene>
<dbReference type="PANTHER" id="PTHR42034">
    <property type="entry name" value="CHROMOSOME 7, WHOLE GENOME SHOTGUN SEQUENCE-RELATED"/>
    <property type="match status" value="1"/>
</dbReference>
<evidence type="ECO:0000313" key="1">
    <source>
        <dbReference type="EMBL" id="OJZ85888.1"/>
    </source>
</evidence>
<dbReference type="AlphaFoldDB" id="A0A1M3TGI1"/>
<dbReference type="Gene3D" id="3.30.559.30">
    <property type="entry name" value="Nonribosomal peptide synthetase, condensation domain"/>
    <property type="match status" value="1"/>
</dbReference>
<organism evidence="1 2">
    <name type="scientific">Aspergillus luchuensis (strain CBS 106.47)</name>
    <dbReference type="NCBI Taxonomy" id="1137211"/>
    <lineage>
        <taxon>Eukaryota</taxon>
        <taxon>Fungi</taxon>
        <taxon>Dikarya</taxon>
        <taxon>Ascomycota</taxon>
        <taxon>Pezizomycotina</taxon>
        <taxon>Eurotiomycetes</taxon>
        <taxon>Eurotiomycetidae</taxon>
        <taxon>Eurotiales</taxon>
        <taxon>Aspergillaceae</taxon>
        <taxon>Aspergillus</taxon>
        <taxon>Aspergillus subgen. Circumdati</taxon>
    </lineage>
</organism>
<dbReference type="PANTHER" id="PTHR42034:SF1">
    <property type="entry name" value="CONDENSATION DOMAIN-CONTAINING PROTEIN"/>
    <property type="match status" value="1"/>
</dbReference>
<dbReference type="VEuPathDB" id="FungiDB:ASPFODRAFT_135460"/>
<reference evidence="2" key="1">
    <citation type="journal article" date="2017" name="Genome Biol.">
        <title>Comparative genomics reveals high biological diversity and specific adaptations in the industrially and medically important fungal genus Aspergillus.</title>
        <authorList>
            <person name="de Vries R.P."/>
            <person name="Riley R."/>
            <person name="Wiebenga A."/>
            <person name="Aguilar-Osorio G."/>
            <person name="Amillis S."/>
            <person name="Uchima C.A."/>
            <person name="Anderluh G."/>
            <person name="Asadollahi M."/>
            <person name="Askin M."/>
            <person name="Barry K."/>
            <person name="Battaglia E."/>
            <person name="Bayram O."/>
            <person name="Benocci T."/>
            <person name="Braus-Stromeyer S.A."/>
            <person name="Caldana C."/>
            <person name="Canovas D."/>
            <person name="Cerqueira G.C."/>
            <person name="Chen F."/>
            <person name="Chen W."/>
            <person name="Choi C."/>
            <person name="Clum A."/>
            <person name="Dos Santos R.A."/>
            <person name="Damasio A.R."/>
            <person name="Diallinas G."/>
            <person name="Emri T."/>
            <person name="Fekete E."/>
            <person name="Flipphi M."/>
            <person name="Freyberg S."/>
            <person name="Gallo A."/>
            <person name="Gournas C."/>
            <person name="Habgood R."/>
            <person name="Hainaut M."/>
            <person name="Harispe M.L."/>
            <person name="Henrissat B."/>
            <person name="Hilden K.S."/>
            <person name="Hope R."/>
            <person name="Hossain A."/>
            <person name="Karabika E."/>
            <person name="Karaffa L."/>
            <person name="Karanyi Z."/>
            <person name="Krasevec N."/>
            <person name="Kuo A."/>
            <person name="Kusch H."/>
            <person name="LaButti K."/>
            <person name="Lagendijk E.L."/>
            <person name="Lapidus A."/>
            <person name="Levasseur A."/>
            <person name="Lindquist E."/>
            <person name="Lipzen A."/>
            <person name="Logrieco A.F."/>
            <person name="MacCabe A."/>
            <person name="Maekelae M.R."/>
            <person name="Malavazi I."/>
            <person name="Melin P."/>
            <person name="Meyer V."/>
            <person name="Mielnichuk N."/>
            <person name="Miskei M."/>
            <person name="Molnar A.P."/>
            <person name="Mule G."/>
            <person name="Ngan C.Y."/>
            <person name="Orejas M."/>
            <person name="Orosz E."/>
            <person name="Ouedraogo J.P."/>
            <person name="Overkamp K.M."/>
            <person name="Park H.-S."/>
            <person name="Perrone G."/>
            <person name="Piumi F."/>
            <person name="Punt P.J."/>
            <person name="Ram A.F."/>
            <person name="Ramon A."/>
            <person name="Rauscher S."/>
            <person name="Record E."/>
            <person name="Riano-Pachon D.M."/>
            <person name="Robert V."/>
            <person name="Roehrig J."/>
            <person name="Ruller R."/>
            <person name="Salamov A."/>
            <person name="Salih N.S."/>
            <person name="Samson R.A."/>
            <person name="Sandor E."/>
            <person name="Sanguinetti M."/>
            <person name="Schuetze T."/>
            <person name="Sepcic K."/>
            <person name="Shelest E."/>
            <person name="Sherlock G."/>
            <person name="Sophianopoulou V."/>
            <person name="Squina F.M."/>
            <person name="Sun H."/>
            <person name="Susca A."/>
            <person name="Todd R.B."/>
            <person name="Tsang A."/>
            <person name="Unkles S.E."/>
            <person name="van de Wiele N."/>
            <person name="van Rossen-Uffink D."/>
            <person name="Oliveira J.V."/>
            <person name="Vesth T.C."/>
            <person name="Visser J."/>
            <person name="Yu J.-H."/>
            <person name="Zhou M."/>
            <person name="Andersen M.R."/>
            <person name="Archer D.B."/>
            <person name="Baker S.E."/>
            <person name="Benoit I."/>
            <person name="Brakhage A.A."/>
            <person name="Braus G.H."/>
            <person name="Fischer R."/>
            <person name="Frisvad J.C."/>
            <person name="Goldman G.H."/>
            <person name="Houbraken J."/>
            <person name="Oakley B."/>
            <person name="Pocsi I."/>
            <person name="Scazzocchio C."/>
            <person name="Seiboth B."/>
            <person name="vanKuyk P.A."/>
            <person name="Wortman J."/>
            <person name="Dyer P.S."/>
            <person name="Grigoriev I.V."/>
        </authorList>
    </citation>
    <scope>NUCLEOTIDE SEQUENCE [LARGE SCALE GENOMIC DNA]</scope>
    <source>
        <strain evidence="2">CBS 106.47</strain>
    </source>
</reference>
<proteinExistence type="predicted"/>
<evidence type="ECO:0000313" key="2">
    <source>
        <dbReference type="Proteomes" id="UP000184063"/>
    </source>
</evidence>
<dbReference type="OrthoDB" id="2548233at2759"/>
<accession>A0A1M3TGI1</accession>
<dbReference type="EMBL" id="KV878242">
    <property type="protein sequence ID" value="OJZ85888.1"/>
    <property type="molecule type" value="Genomic_DNA"/>
</dbReference>
<evidence type="ECO:0008006" key="3">
    <source>
        <dbReference type="Google" id="ProtNLM"/>
    </source>
</evidence>